<dbReference type="AlphaFoldDB" id="A0A9W4JXZ2"/>
<dbReference type="EMBL" id="CAJVPG010000443">
    <property type="protein sequence ID" value="CAG8420926.1"/>
    <property type="molecule type" value="Genomic_DNA"/>
</dbReference>
<dbReference type="SUPFAM" id="SSF55298">
    <property type="entry name" value="YjgF-like"/>
    <property type="match status" value="1"/>
</dbReference>
<evidence type="ECO:0000313" key="2">
    <source>
        <dbReference type="EMBL" id="CAG8420926.1"/>
    </source>
</evidence>
<dbReference type="PANTHER" id="PTHR43857">
    <property type="entry name" value="BLR7761 PROTEIN"/>
    <property type="match status" value="1"/>
</dbReference>
<gene>
    <name evidence="2" type="ORF">PSALAMII_LOCUS9864</name>
</gene>
<sequence>MSSKALPTPSSSTKKYYATNSPWEGTYGHYRAIRVGQQIYVSGTTAADPESTPEKPRVKCPGDARGQTKATLNEIIKAIQTLGGRGAESIIRTQLFIQRHEDAPAVMEGFTEILGREHGGDIGSTAILLVVSNFSDPEMLVEIMVDAIADMP</sequence>
<evidence type="ECO:0000256" key="1">
    <source>
        <dbReference type="SAM" id="MobiDB-lite"/>
    </source>
</evidence>
<dbReference type="Pfam" id="PF01042">
    <property type="entry name" value="Ribonuc_L-PSP"/>
    <property type="match status" value="1"/>
</dbReference>
<protein>
    <submittedName>
        <fullName evidence="2">Uncharacterized protein</fullName>
    </submittedName>
</protein>
<reference evidence="2" key="1">
    <citation type="submission" date="2021-07" db="EMBL/GenBank/DDBJ databases">
        <authorList>
            <person name="Branca A.L. A."/>
        </authorList>
    </citation>
    <scope>NUCLEOTIDE SEQUENCE</scope>
</reference>
<dbReference type="Gene3D" id="3.30.1330.40">
    <property type="entry name" value="RutC-like"/>
    <property type="match status" value="1"/>
</dbReference>
<organism evidence="2 3">
    <name type="scientific">Penicillium salamii</name>
    <dbReference type="NCBI Taxonomy" id="1612424"/>
    <lineage>
        <taxon>Eukaryota</taxon>
        <taxon>Fungi</taxon>
        <taxon>Dikarya</taxon>
        <taxon>Ascomycota</taxon>
        <taxon>Pezizomycotina</taxon>
        <taxon>Eurotiomycetes</taxon>
        <taxon>Eurotiomycetidae</taxon>
        <taxon>Eurotiales</taxon>
        <taxon>Aspergillaceae</taxon>
        <taxon>Penicillium</taxon>
    </lineage>
</organism>
<proteinExistence type="predicted"/>
<dbReference type="InterPro" id="IPR006175">
    <property type="entry name" value="YjgF/YER057c/UK114"/>
</dbReference>
<feature type="region of interest" description="Disordered" evidence="1">
    <location>
        <begin position="44"/>
        <end position="65"/>
    </location>
</feature>
<dbReference type="InterPro" id="IPR035959">
    <property type="entry name" value="RutC-like_sf"/>
</dbReference>
<evidence type="ECO:0000313" key="3">
    <source>
        <dbReference type="Proteomes" id="UP001152649"/>
    </source>
</evidence>
<feature type="compositionally biased region" description="Basic and acidic residues" evidence="1">
    <location>
        <begin position="52"/>
        <end position="62"/>
    </location>
</feature>
<name>A0A9W4JXZ2_9EURO</name>
<comment type="caution">
    <text evidence="2">The sequence shown here is derived from an EMBL/GenBank/DDBJ whole genome shotgun (WGS) entry which is preliminary data.</text>
</comment>
<accession>A0A9W4JXZ2</accession>
<dbReference type="PANTHER" id="PTHR43857:SF1">
    <property type="entry name" value="YJGH FAMILY PROTEIN"/>
    <property type="match status" value="1"/>
</dbReference>
<keyword evidence="3" id="KW-1185">Reference proteome</keyword>
<dbReference type="OrthoDB" id="686384at2759"/>
<dbReference type="Proteomes" id="UP001152649">
    <property type="component" value="Unassembled WGS sequence"/>
</dbReference>